<dbReference type="PANTHER" id="PTHR40274:SF3">
    <property type="entry name" value="VIRGINIAMYCIN B LYASE"/>
    <property type="match status" value="1"/>
</dbReference>
<dbReference type="EMBL" id="UINC01114224">
    <property type="protein sequence ID" value="SVC84386.1"/>
    <property type="molecule type" value="Genomic_DNA"/>
</dbReference>
<organism evidence="1">
    <name type="scientific">marine metagenome</name>
    <dbReference type="NCBI Taxonomy" id="408172"/>
    <lineage>
        <taxon>unclassified sequences</taxon>
        <taxon>metagenomes</taxon>
        <taxon>ecological metagenomes</taxon>
    </lineage>
</organism>
<dbReference type="AlphaFoldDB" id="A0A382QG25"/>
<proteinExistence type="predicted"/>
<feature type="non-terminal residue" evidence="1">
    <location>
        <position position="1"/>
    </location>
</feature>
<accession>A0A382QG25</accession>
<name>A0A382QG25_9ZZZZ</name>
<evidence type="ECO:0008006" key="2">
    <source>
        <dbReference type="Google" id="ProtNLM"/>
    </source>
</evidence>
<gene>
    <name evidence="1" type="ORF">METZ01_LOCUS337240</name>
</gene>
<evidence type="ECO:0000313" key="1">
    <source>
        <dbReference type="EMBL" id="SVC84386.1"/>
    </source>
</evidence>
<sequence>HWKAPGQSYLGSNTQIFDSKGNLWLSLLGAGALGKWERETDTIKYWDVPVMRSRPYGIVMDHNDKVWFADYHNNGVTRFDPDTEEFKHFNLIKTDNVTAIRRLGADSKNMIWAGTWGNLAFNNSSLYKLNPETEEVTEYPSGIPYGAIYNAEADNQDNIWIAPDNYVSKFDQTTNKFTHYPIPTRSDSLKTTITRDGGVWFIYRNAGKYAGYGGSAVVLYPDMNKIETLAAYHDKNSAGYALSRYQGPPSPKAKGVDRPVALGAQNVDEYKIFALANGLIKKEDQTLTEENPE</sequence>
<dbReference type="InterPro" id="IPR051344">
    <property type="entry name" value="Vgb"/>
</dbReference>
<dbReference type="InterPro" id="IPR015943">
    <property type="entry name" value="WD40/YVTN_repeat-like_dom_sf"/>
</dbReference>
<dbReference type="Gene3D" id="2.130.10.10">
    <property type="entry name" value="YVTN repeat-like/Quinoprotein amine dehydrogenase"/>
    <property type="match status" value="1"/>
</dbReference>
<dbReference type="SUPFAM" id="SSF63829">
    <property type="entry name" value="Calcium-dependent phosphotriesterase"/>
    <property type="match status" value="1"/>
</dbReference>
<reference evidence="1" key="1">
    <citation type="submission" date="2018-05" db="EMBL/GenBank/DDBJ databases">
        <authorList>
            <person name="Lanie J.A."/>
            <person name="Ng W.-L."/>
            <person name="Kazmierczak K.M."/>
            <person name="Andrzejewski T.M."/>
            <person name="Davidsen T.M."/>
            <person name="Wayne K.J."/>
            <person name="Tettelin H."/>
            <person name="Glass J.I."/>
            <person name="Rusch D."/>
            <person name="Podicherti R."/>
            <person name="Tsui H.-C.T."/>
            <person name="Winkler M.E."/>
        </authorList>
    </citation>
    <scope>NUCLEOTIDE SEQUENCE</scope>
</reference>
<protein>
    <recommendedName>
        <fullName evidence="2">SMP-30/Gluconolactonase/LRE-like region domain-containing protein</fullName>
    </recommendedName>
</protein>
<dbReference type="PANTHER" id="PTHR40274">
    <property type="entry name" value="VIRGINIAMYCIN B LYASE"/>
    <property type="match status" value="1"/>
</dbReference>